<feature type="domain" description="Threonine/Serine exporter ThrE" evidence="9">
    <location>
        <begin position="5"/>
        <end position="131"/>
    </location>
</feature>
<organism evidence="10 11">
    <name type="scientific">Halalkalibacter okhensis</name>
    <dbReference type="NCBI Taxonomy" id="333138"/>
    <lineage>
        <taxon>Bacteria</taxon>
        <taxon>Bacillati</taxon>
        <taxon>Bacillota</taxon>
        <taxon>Bacilli</taxon>
        <taxon>Bacillales</taxon>
        <taxon>Bacillaceae</taxon>
        <taxon>Halalkalibacter</taxon>
    </lineage>
</organism>
<dbReference type="PANTHER" id="PTHR34390:SF1">
    <property type="entry name" value="SUCCINATE TRANSPORTER SUBUNIT YJJB-RELATED"/>
    <property type="match status" value="1"/>
</dbReference>
<evidence type="ECO:0000256" key="7">
    <source>
        <dbReference type="ARBA" id="ARBA00034125"/>
    </source>
</evidence>
<dbReference type="PANTHER" id="PTHR34390">
    <property type="entry name" value="UPF0442 PROTEIN YJJB-RELATED"/>
    <property type="match status" value="1"/>
</dbReference>
<feature type="transmembrane region" description="Helical" evidence="8">
    <location>
        <begin position="81"/>
        <end position="101"/>
    </location>
</feature>
<keyword evidence="3" id="KW-0997">Cell inner membrane</keyword>
<evidence type="ECO:0000256" key="5">
    <source>
        <dbReference type="ARBA" id="ARBA00022989"/>
    </source>
</evidence>
<keyword evidence="5 8" id="KW-1133">Transmembrane helix</keyword>
<reference evidence="10 11" key="1">
    <citation type="submission" date="2014-09" db="EMBL/GenBank/DDBJ databases">
        <title>Genome sequencing and annotation of Bacillus Okhensis strain Kh10-101T.</title>
        <authorList>
            <person name="Prakash J.S."/>
        </authorList>
    </citation>
    <scope>NUCLEOTIDE SEQUENCE [LARGE SCALE GENOMIC DNA]</scope>
    <source>
        <strain evidence="11">Kh10-101T</strain>
    </source>
</reference>
<dbReference type="InterPro" id="IPR050539">
    <property type="entry name" value="ThrE_Dicarb/AminoAcid_Exp"/>
</dbReference>
<evidence type="ECO:0000313" key="11">
    <source>
        <dbReference type="Proteomes" id="UP000030832"/>
    </source>
</evidence>
<evidence type="ECO:0000256" key="4">
    <source>
        <dbReference type="ARBA" id="ARBA00022692"/>
    </source>
</evidence>
<dbReference type="AlphaFoldDB" id="A0A0B0IE41"/>
<evidence type="ECO:0000256" key="8">
    <source>
        <dbReference type="SAM" id="Phobius"/>
    </source>
</evidence>
<dbReference type="RefSeq" id="WP_034633000.1">
    <property type="nucleotide sequence ID" value="NZ_JRJU01000043.1"/>
</dbReference>
<keyword evidence="4 8" id="KW-0812">Transmembrane</keyword>
<evidence type="ECO:0000259" key="9">
    <source>
        <dbReference type="Pfam" id="PF12821"/>
    </source>
</evidence>
<keyword evidence="6 8" id="KW-0472">Membrane</keyword>
<dbReference type="eggNOG" id="COG3610">
    <property type="taxonomic scope" value="Bacteria"/>
</dbReference>
<evidence type="ECO:0000256" key="6">
    <source>
        <dbReference type="ARBA" id="ARBA00023136"/>
    </source>
</evidence>
<protein>
    <recommendedName>
        <fullName evidence="9">Threonine/Serine exporter ThrE domain-containing protein</fullName>
    </recommendedName>
</protein>
<gene>
    <name evidence="10" type="ORF">LQ50_21955</name>
</gene>
<feature type="transmembrane region" description="Helical" evidence="8">
    <location>
        <begin position="121"/>
        <end position="140"/>
    </location>
</feature>
<dbReference type="EMBL" id="JRJU01000043">
    <property type="protein sequence ID" value="KHF38319.1"/>
    <property type="molecule type" value="Genomic_DNA"/>
</dbReference>
<dbReference type="OrthoDB" id="9810047at2"/>
<evidence type="ECO:0000256" key="3">
    <source>
        <dbReference type="ARBA" id="ARBA00022519"/>
    </source>
</evidence>
<dbReference type="STRING" id="333138.LQ50_21955"/>
<evidence type="ECO:0000256" key="2">
    <source>
        <dbReference type="ARBA" id="ARBA00022475"/>
    </source>
</evidence>
<evidence type="ECO:0000313" key="10">
    <source>
        <dbReference type="EMBL" id="KHF38319.1"/>
    </source>
</evidence>
<accession>A0A0B0IE41</accession>
<keyword evidence="2" id="KW-1003">Cell membrane</keyword>
<dbReference type="InterPro" id="IPR024528">
    <property type="entry name" value="ThrE_2"/>
</dbReference>
<proteinExistence type="inferred from homology"/>
<comment type="caution">
    <text evidence="10">The sequence shown here is derived from an EMBL/GenBank/DDBJ whole genome shotgun (WGS) entry which is preliminary data.</text>
</comment>
<dbReference type="Proteomes" id="UP000030832">
    <property type="component" value="Unassembled WGS sequence"/>
</dbReference>
<evidence type="ECO:0000256" key="1">
    <source>
        <dbReference type="ARBA" id="ARBA00004651"/>
    </source>
</evidence>
<name>A0A0B0IE41_9BACI</name>
<dbReference type="GO" id="GO:0005886">
    <property type="term" value="C:plasma membrane"/>
    <property type="evidence" value="ECO:0007669"/>
    <property type="project" value="UniProtKB-SubCell"/>
</dbReference>
<sequence length="149" mass="16085">MIIELVFCFFATVAFGIIFNVPKRVLWMGGAIGALAWYIYSLLPTLGMSDIFATAVASFICATVAHLLARKFRVPVTTFSIPAIIPLVPGSRAYFTMLAFVDGDYLNGLQLGIETMLRAGGIAAGLVFALSIFSIGKGGIGQRYEIRRP</sequence>
<comment type="subcellular location">
    <subcellularLocation>
        <location evidence="1">Cell membrane</location>
        <topology evidence="1">Multi-pass membrane protein</topology>
    </subcellularLocation>
</comment>
<dbReference type="Pfam" id="PF12821">
    <property type="entry name" value="ThrE_2"/>
    <property type="match status" value="1"/>
</dbReference>
<dbReference type="GO" id="GO:0015744">
    <property type="term" value="P:succinate transport"/>
    <property type="evidence" value="ECO:0007669"/>
    <property type="project" value="TreeGrafter"/>
</dbReference>
<keyword evidence="11" id="KW-1185">Reference proteome</keyword>
<comment type="similarity">
    <text evidence="7">Belongs to the ThrE exporter (TC 2.A.79) family.</text>
</comment>